<keyword evidence="2 5" id="KW-0812">Transmembrane</keyword>
<dbReference type="PANTHER" id="PTHR43243:SF11">
    <property type="entry name" value="AMINO ACID PERMEASE_ SLC12A DOMAIN-CONTAINING PROTEIN"/>
    <property type="match status" value="1"/>
</dbReference>
<dbReference type="InterPro" id="IPR001245">
    <property type="entry name" value="Ser-Thr/Tyr_kinase_cat_dom"/>
</dbReference>
<gene>
    <name evidence="7" type="ORF">DEBURN_LOCUS1033</name>
</gene>
<feature type="transmembrane region" description="Helical" evidence="5">
    <location>
        <begin position="368"/>
        <end position="388"/>
    </location>
</feature>
<sequence length="695" mass="77397">MEQPFYGENVKTTSTPSRTPNLSNSWEFAGWGATYYIDLPIIESEDGHPQTKSLLGQWRATSISGNDLVASVLYTIGLCIVVAGKFAPISLFIVAIIIYPFKDILSEVGTALPLNGGSYNCLLNTSSKWFASVAAAVSLLDYMSTAVVSAATATSYISGSLHLSNFLVFVLTIGILIVSASIVASGLKESSNVAFVIFIIHCLTLTLLMIASVVRWIIQGNDILIENWKNPGSGNPLLEIFNGICVGLLGITGFETSSNYIEDQKPGVFPKTVRNMWVLVFIFNAPISFLALTIIPLSTIKEHQNEAISTIGKYAAGNWLEILIVIDAAIVLSGGVLSGFVGATGLIQRMASDHILPQFLLRKNRFTGTCHWIVLSFLTFCITLYVIVGGNTTSLAGVFAISFLSVLCMFAIGNILLKYKRGRLYRKIIILHKSKIANTVISLIKKLKKQPVIFFTNTDELHILNKEPNSDNYGIVSEYAGKNLRQYIATSVASINKLEILIDISLTLNKLHSSGLIHKNIHTKNILRKQNSTFIISDFGLCFQANKELDCKEYFGVIKLPNITPDFLLAKEICYSDIRPEISLELPTQIVSLIKRCWDNIPNNRPKSHEIYELLSEWWMKLLNMNDLSLNKLFESSPILNIIDNSNIILSHKFKSKRLDYYHYLDKIIDQDYMAVDEFEEDHPPSFMILEGIEF</sequence>
<feature type="domain" description="Protein kinase" evidence="6">
    <location>
        <begin position="401"/>
        <end position="695"/>
    </location>
</feature>
<dbReference type="EMBL" id="CAJVPK010000039">
    <property type="protein sequence ID" value="CAG8436588.1"/>
    <property type="molecule type" value="Genomic_DNA"/>
</dbReference>
<evidence type="ECO:0000256" key="4">
    <source>
        <dbReference type="ARBA" id="ARBA00023136"/>
    </source>
</evidence>
<dbReference type="AlphaFoldDB" id="A0A9N8YP05"/>
<proteinExistence type="predicted"/>
<dbReference type="InterPro" id="IPR002293">
    <property type="entry name" value="AA/rel_permease1"/>
</dbReference>
<keyword evidence="3 5" id="KW-1133">Transmembrane helix</keyword>
<dbReference type="PANTHER" id="PTHR43243">
    <property type="entry name" value="INNER MEMBRANE TRANSPORTER YGJI-RELATED"/>
    <property type="match status" value="1"/>
</dbReference>
<dbReference type="OrthoDB" id="1718410at2759"/>
<evidence type="ECO:0000256" key="3">
    <source>
        <dbReference type="ARBA" id="ARBA00022989"/>
    </source>
</evidence>
<feature type="transmembrane region" description="Helical" evidence="5">
    <location>
        <begin position="277"/>
        <end position="299"/>
    </location>
</feature>
<feature type="transmembrane region" description="Helical" evidence="5">
    <location>
        <begin position="72"/>
        <end position="99"/>
    </location>
</feature>
<evidence type="ECO:0000313" key="8">
    <source>
        <dbReference type="Proteomes" id="UP000789706"/>
    </source>
</evidence>
<evidence type="ECO:0000256" key="2">
    <source>
        <dbReference type="ARBA" id="ARBA00022692"/>
    </source>
</evidence>
<feature type="transmembrane region" description="Helical" evidence="5">
    <location>
        <begin position="166"/>
        <end position="187"/>
    </location>
</feature>
<dbReference type="Gene3D" id="1.20.1740.10">
    <property type="entry name" value="Amino acid/polyamine transporter I"/>
    <property type="match status" value="1"/>
</dbReference>
<accession>A0A9N8YP05</accession>
<feature type="transmembrane region" description="Helical" evidence="5">
    <location>
        <begin position="129"/>
        <end position="154"/>
    </location>
</feature>
<dbReference type="SUPFAM" id="SSF56112">
    <property type="entry name" value="Protein kinase-like (PK-like)"/>
    <property type="match status" value="1"/>
</dbReference>
<feature type="transmembrane region" description="Helical" evidence="5">
    <location>
        <begin position="193"/>
        <end position="218"/>
    </location>
</feature>
<evidence type="ECO:0000256" key="5">
    <source>
        <dbReference type="SAM" id="Phobius"/>
    </source>
</evidence>
<name>A0A9N8YP05_9GLOM</name>
<keyword evidence="8" id="KW-1185">Reference proteome</keyword>
<dbReference type="Gene3D" id="1.10.510.10">
    <property type="entry name" value="Transferase(Phosphotransferase) domain 1"/>
    <property type="match status" value="1"/>
</dbReference>
<dbReference type="PROSITE" id="PS50011">
    <property type="entry name" value="PROTEIN_KINASE_DOM"/>
    <property type="match status" value="1"/>
</dbReference>
<keyword evidence="4 5" id="KW-0472">Membrane</keyword>
<dbReference type="GO" id="GO:0005524">
    <property type="term" value="F:ATP binding"/>
    <property type="evidence" value="ECO:0007669"/>
    <property type="project" value="InterPro"/>
</dbReference>
<feature type="transmembrane region" description="Helical" evidence="5">
    <location>
        <begin position="394"/>
        <end position="417"/>
    </location>
</feature>
<evidence type="ECO:0000256" key="1">
    <source>
        <dbReference type="ARBA" id="ARBA00004141"/>
    </source>
</evidence>
<dbReference type="Proteomes" id="UP000789706">
    <property type="component" value="Unassembled WGS sequence"/>
</dbReference>
<dbReference type="InterPro" id="IPR000719">
    <property type="entry name" value="Prot_kinase_dom"/>
</dbReference>
<comment type="subcellular location">
    <subcellularLocation>
        <location evidence="1">Membrane</location>
        <topology evidence="1">Multi-pass membrane protein</topology>
    </subcellularLocation>
</comment>
<reference evidence="7" key="1">
    <citation type="submission" date="2021-06" db="EMBL/GenBank/DDBJ databases">
        <authorList>
            <person name="Kallberg Y."/>
            <person name="Tangrot J."/>
            <person name="Rosling A."/>
        </authorList>
    </citation>
    <scope>NUCLEOTIDE SEQUENCE</scope>
    <source>
        <strain evidence="7">AZ414A</strain>
    </source>
</reference>
<evidence type="ECO:0000259" key="6">
    <source>
        <dbReference type="PROSITE" id="PS50011"/>
    </source>
</evidence>
<dbReference type="GO" id="GO:0004672">
    <property type="term" value="F:protein kinase activity"/>
    <property type="evidence" value="ECO:0007669"/>
    <property type="project" value="InterPro"/>
</dbReference>
<dbReference type="GO" id="GO:0015171">
    <property type="term" value="F:amino acid transmembrane transporter activity"/>
    <property type="evidence" value="ECO:0007669"/>
    <property type="project" value="TreeGrafter"/>
</dbReference>
<comment type="caution">
    <text evidence="7">The sequence shown here is derived from an EMBL/GenBank/DDBJ whole genome shotgun (WGS) entry which is preliminary data.</text>
</comment>
<dbReference type="Pfam" id="PF07714">
    <property type="entry name" value="PK_Tyr_Ser-Thr"/>
    <property type="match status" value="1"/>
</dbReference>
<dbReference type="Pfam" id="PF13520">
    <property type="entry name" value="AA_permease_2"/>
    <property type="match status" value="1"/>
</dbReference>
<evidence type="ECO:0000313" key="7">
    <source>
        <dbReference type="EMBL" id="CAG8436588.1"/>
    </source>
</evidence>
<dbReference type="GO" id="GO:0016020">
    <property type="term" value="C:membrane"/>
    <property type="evidence" value="ECO:0007669"/>
    <property type="project" value="UniProtKB-SubCell"/>
</dbReference>
<organism evidence="7 8">
    <name type="scientific">Diversispora eburnea</name>
    <dbReference type="NCBI Taxonomy" id="1213867"/>
    <lineage>
        <taxon>Eukaryota</taxon>
        <taxon>Fungi</taxon>
        <taxon>Fungi incertae sedis</taxon>
        <taxon>Mucoromycota</taxon>
        <taxon>Glomeromycotina</taxon>
        <taxon>Glomeromycetes</taxon>
        <taxon>Diversisporales</taxon>
        <taxon>Diversisporaceae</taxon>
        <taxon>Diversispora</taxon>
    </lineage>
</organism>
<feature type="transmembrane region" description="Helical" evidence="5">
    <location>
        <begin position="319"/>
        <end position="347"/>
    </location>
</feature>
<dbReference type="InterPro" id="IPR011009">
    <property type="entry name" value="Kinase-like_dom_sf"/>
</dbReference>
<protein>
    <submittedName>
        <fullName evidence="7">9368_t:CDS:1</fullName>
    </submittedName>
</protein>